<dbReference type="Proteomes" id="UP000887458">
    <property type="component" value="Unassembled WGS sequence"/>
</dbReference>
<feature type="transmembrane region" description="Helical" evidence="2">
    <location>
        <begin position="551"/>
        <end position="577"/>
    </location>
</feature>
<name>A0ABQ8J701_DERPT</name>
<keyword evidence="2" id="KW-1133">Transmembrane helix</keyword>
<evidence type="ECO:0000313" key="4">
    <source>
        <dbReference type="Proteomes" id="UP000887458"/>
    </source>
</evidence>
<evidence type="ECO:0000313" key="3">
    <source>
        <dbReference type="EMBL" id="KAH9418348.1"/>
    </source>
</evidence>
<protein>
    <submittedName>
        <fullName evidence="3">Uncharacterized protein</fullName>
    </submittedName>
</protein>
<feature type="region of interest" description="Disordered" evidence="1">
    <location>
        <begin position="980"/>
        <end position="1037"/>
    </location>
</feature>
<feature type="transmembrane region" description="Helical" evidence="2">
    <location>
        <begin position="671"/>
        <end position="690"/>
    </location>
</feature>
<gene>
    <name evidence="3" type="ORF">DERP_010217</name>
</gene>
<feature type="transmembrane region" description="Helical" evidence="2">
    <location>
        <begin position="124"/>
        <end position="150"/>
    </location>
</feature>
<reference evidence="3 4" key="1">
    <citation type="journal article" date="2018" name="J. Allergy Clin. Immunol.">
        <title>High-quality assembly of Dermatophagoides pteronyssinus genome and transcriptome reveals a wide range of novel allergens.</title>
        <authorList>
            <person name="Liu X.Y."/>
            <person name="Yang K.Y."/>
            <person name="Wang M.Q."/>
            <person name="Kwok J.S."/>
            <person name="Zeng X."/>
            <person name="Yang Z."/>
            <person name="Xiao X.J."/>
            <person name="Lau C.P."/>
            <person name="Li Y."/>
            <person name="Huang Z.M."/>
            <person name="Ba J.G."/>
            <person name="Yim A.K."/>
            <person name="Ouyang C.Y."/>
            <person name="Ngai S.M."/>
            <person name="Chan T.F."/>
            <person name="Leung E.L."/>
            <person name="Liu L."/>
            <person name="Liu Z.G."/>
            <person name="Tsui S.K."/>
        </authorList>
    </citation>
    <scope>NUCLEOTIDE SEQUENCE [LARGE SCALE GENOMIC DNA]</scope>
    <source>
        <strain evidence="3">Derp</strain>
    </source>
</reference>
<feature type="transmembrane region" description="Helical" evidence="2">
    <location>
        <begin position="629"/>
        <end position="659"/>
    </location>
</feature>
<feature type="transmembrane region" description="Helical" evidence="2">
    <location>
        <begin position="376"/>
        <end position="396"/>
    </location>
</feature>
<comment type="caution">
    <text evidence="3">The sequence shown here is derived from an EMBL/GenBank/DDBJ whole genome shotgun (WGS) entry which is preliminary data.</text>
</comment>
<keyword evidence="4" id="KW-1185">Reference proteome</keyword>
<evidence type="ECO:0000256" key="1">
    <source>
        <dbReference type="SAM" id="MobiDB-lite"/>
    </source>
</evidence>
<evidence type="ECO:0000256" key="2">
    <source>
        <dbReference type="SAM" id="Phobius"/>
    </source>
</evidence>
<feature type="transmembrane region" description="Helical" evidence="2">
    <location>
        <begin position="783"/>
        <end position="804"/>
    </location>
</feature>
<feature type="transmembrane region" description="Helical" evidence="2">
    <location>
        <begin position="810"/>
        <end position="830"/>
    </location>
</feature>
<dbReference type="EMBL" id="NJHN03000064">
    <property type="protein sequence ID" value="KAH9418348.1"/>
    <property type="molecule type" value="Genomic_DNA"/>
</dbReference>
<accession>A0ABQ8J701</accession>
<feature type="transmembrane region" description="Helical" evidence="2">
    <location>
        <begin position="254"/>
        <end position="287"/>
    </location>
</feature>
<keyword evidence="2" id="KW-0812">Transmembrane</keyword>
<keyword evidence="2" id="KW-0472">Membrane</keyword>
<sequence length="1084" mass="128948">MKSFEEISKKIIRLIQHCLIITIPDENIPIDYLTRKYFQSIFIKQQQQQRYRNQSARNHYDDGDDDNNQNKTIKWLTINDKRIIFALIFLLIFIVRSFFLAIFIDKNDKQNLYLTLFGSGFRLINGDTFCLEMTTCLLSLVALIQWFVIFKSNETNLFFKLNMINVKQIYILIYNQLKLIENHNKLTLIKQNNDYRPDITIWLLINFFAMIRIGCTFGIPFVIYITSLAIFIIGDPKMNNFHLFFNSYIVYYGYSSFISLIWSLWAFIMIDLASSTIILFPIILSILRYKTARLIEYIDYQLEQINMINYNSKLKRQNAQQINICIQKYIRSINLLLDEILFQIKNWSLHLTTLYHSSIIIIGFFFYIITSIEMEWLFYLTFIILIILSMIMLFAYTKSAAKFNLQSYRISIHDLQTILPKYRITFRNHIKIINHITLIDTNALIFHQSDGIKLGPITQVTIIAQIMAIKYFQSIFIEQQQQRNRNRSANSSYTNDDNNNQNKTIKWLTINDKRIIFALIFLLVFIVPIFIDKNDKQNLYLTLFGSGFRLINGDTFCLEMTTCLLSLLALIQWIVIFKSNETNFFFKLNIINIKQIYILIYNQLKLIENHHNKLTLIKQNNDYQPDITIWLLINFFVMIRIVCTFGISFVTFITSLAIFIIGDPKMNNFHLFFNSYIVYYGYSIFISLIWSLWAFITVDLMSSMMTLFPIILSLFRYKTARLLELIDYRLNRITKIDYNDSKSKQRKRQLQQQQRINICIQKYIRSINLLINEILFQIKNWSLHLTTLYQTSIIIIGFFFYVLTAVKMELLFYLTFLYLIILSMTMLFAYTKSAAKFNLQSYRISIHDLQTILPKYRITFRNHIKIINHITLIETNALIFHQIDGIKLGPITQVTEKIDTINEELEKLRLPHKLKQYRYYAECLEQLKIMISSSTTTTESQKSMMIEQIDQLFTKLDKTVICGVDQCFVCGTNNQRINSSKFSSKHQQNDKQKQSNQRQQQQTNDHNNNEIHQNHQQNGHKHDHHSNDDDDNDQSNQSDRLLQTMREKLRNTSSSPILKIIYRHLMIKMESKIQIFYHRYHQQY</sequence>
<feature type="compositionally biased region" description="Low complexity" evidence="1">
    <location>
        <begin position="994"/>
        <end position="1006"/>
    </location>
</feature>
<feature type="transmembrane region" description="Helical" evidence="2">
    <location>
        <begin position="353"/>
        <end position="370"/>
    </location>
</feature>
<reference evidence="3 4" key="2">
    <citation type="journal article" date="2022" name="Mol. Biol. Evol.">
        <title>Comparative Genomics Reveals Insights into the Divergent Evolution of Astigmatic Mites and Household Pest Adaptations.</title>
        <authorList>
            <person name="Xiong Q."/>
            <person name="Wan A.T."/>
            <person name="Liu X."/>
            <person name="Fung C.S."/>
            <person name="Xiao X."/>
            <person name="Malainual N."/>
            <person name="Hou J."/>
            <person name="Wang L."/>
            <person name="Wang M."/>
            <person name="Yang K.Y."/>
            <person name="Cui Y."/>
            <person name="Leung E.L."/>
            <person name="Nong W."/>
            <person name="Shin S.K."/>
            <person name="Au S.W."/>
            <person name="Jeong K.Y."/>
            <person name="Chew F.T."/>
            <person name="Hui J.H."/>
            <person name="Leung T.F."/>
            <person name="Tungtrongchitr A."/>
            <person name="Zhong N."/>
            <person name="Liu Z."/>
            <person name="Tsui S.K."/>
        </authorList>
    </citation>
    <scope>NUCLEOTIDE SEQUENCE [LARGE SCALE GENOMIC DNA]</scope>
    <source>
        <strain evidence="3">Derp</strain>
    </source>
</reference>
<proteinExistence type="predicted"/>
<feature type="transmembrane region" description="Helical" evidence="2">
    <location>
        <begin position="515"/>
        <end position="531"/>
    </location>
</feature>
<feature type="transmembrane region" description="Helical" evidence="2">
    <location>
        <begin position="83"/>
        <end position="104"/>
    </location>
</feature>
<organism evidence="3 4">
    <name type="scientific">Dermatophagoides pteronyssinus</name>
    <name type="common">European house dust mite</name>
    <dbReference type="NCBI Taxonomy" id="6956"/>
    <lineage>
        <taxon>Eukaryota</taxon>
        <taxon>Metazoa</taxon>
        <taxon>Ecdysozoa</taxon>
        <taxon>Arthropoda</taxon>
        <taxon>Chelicerata</taxon>
        <taxon>Arachnida</taxon>
        <taxon>Acari</taxon>
        <taxon>Acariformes</taxon>
        <taxon>Sarcoptiformes</taxon>
        <taxon>Astigmata</taxon>
        <taxon>Psoroptidia</taxon>
        <taxon>Analgoidea</taxon>
        <taxon>Pyroglyphidae</taxon>
        <taxon>Dermatophagoidinae</taxon>
        <taxon>Dermatophagoides</taxon>
    </lineage>
</organism>
<feature type="transmembrane region" description="Helical" evidence="2">
    <location>
        <begin position="201"/>
        <end position="234"/>
    </location>
</feature>